<evidence type="ECO:0000313" key="1">
    <source>
        <dbReference type="EMBL" id="CAG8756470.1"/>
    </source>
</evidence>
<name>A0A9N9NRA2_9GLOM</name>
<protein>
    <submittedName>
        <fullName evidence="1">23771_t:CDS:1</fullName>
    </submittedName>
</protein>
<dbReference type="Proteomes" id="UP000789405">
    <property type="component" value="Unassembled WGS sequence"/>
</dbReference>
<keyword evidence="2" id="KW-1185">Reference proteome</keyword>
<comment type="caution">
    <text evidence="1">The sequence shown here is derived from an EMBL/GenBank/DDBJ whole genome shotgun (WGS) entry which is preliminary data.</text>
</comment>
<organism evidence="1 2">
    <name type="scientific">Dentiscutata erythropus</name>
    <dbReference type="NCBI Taxonomy" id="1348616"/>
    <lineage>
        <taxon>Eukaryota</taxon>
        <taxon>Fungi</taxon>
        <taxon>Fungi incertae sedis</taxon>
        <taxon>Mucoromycota</taxon>
        <taxon>Glomeromycotina</taxon>
        <taxon>Glomeromycetes</taxon>
        <taxon>Diversisporales</taxon>
        <taxon>Gigasporaceae</taxon>
        <taxon>Dentiscutata</taxon>
    </lineage>
</organism>
<feature type="non-terminal residue" evidence="1">
    <location>
        <position position="1"/>
    </location>
</feature>
<gene>
    <name evidence="1" type="ORF">DERYTH_LOCUS17381</name>
</gene>
<evidence type="ECO:0000313" key="2">
    <source>
        <dbReference type="Proteomes" id="UP000789405"/>
    </source>
</evidence>
<accession>A0A9N9NRA2</accession>
<dbReference type="EMBL" id="CAJVPY010016326">
    <property type="protein sequence ID" value="CAG8756470.1"/>
    <property type="molecule type" value="Genomic_DNA"/>
</dbReference>
<sequence>VLQDLVDLLDPTFGANNKEEITLMDEEEATMIFYSNSLVQNKLSDSDLYE</sequence>
<proteinExistence type="predicted"/>
<dbReference type="AlphaFoldDB" id="A0A9N9NRA2"/>
<reference evidence="1" key="1">
    <citation type="submission" date="2021-06" db="EMBL/GenBank/DDBJ databases">
        <authorList>
            <person name="Kallberg Y."/>
            <person name="Tangrot J."/>
            <person name="Rosling A."/>
        </authorList>
    </citation>
    <scope>NUCLEOTIDE SEQUENCE</scope>
    <source>
        <strain evidence="1">MA453B</strain>
    </source>
</reference>